<keyword evidence="1" id="KW-0812">Transmembrane</keyword>
<evidence type="ECO:0000313" key="3">
    <source>
        <dbReference type="Proteomes" id="UP001162001"/>
    </source>
</evidence>
<proteinExistence type="predicted"/>
<keyword evidence="1" id="KW-0472">Membrane</keyword>
<reference evidence="2 3" key="1">
    <citation type="submission" date="2020-04" db="EMBL/GenBank/DDBJ databases">
        <title>Advantages and limits of metagenomic assembly and binning of a giant virus.</title>
        <authorList>
            <person name="Schulz F."/>
            <person name="Andreani J."/>
            <person name="Francis R."/>
            <person name="Boudjemaa H."/>
            <person name="Bou Khalil J.Y."/>
            <person name="Lee J."/>
            <person name="La Scola B."/>
            <person name="Woyke T."/>
        </authorList>
    </citation>
    <scope>NUCLEOTIDE SEQUENCE [LARGE SCALE GENOMIC DNA]</scope>
    <source>
        <strain evidence="2 3">FV1/VV64</strain>
    </source>
</reference>
<sequence length="127" mass="14303">MSELSENPIIGTNWPKILGQAIFYSSIQAAIGSVEMSSKFSVMNFSKDQETLQNAADALRSYLYIALMWTVATVLVMYSQYGIQGAIAGIVANVVYVGWIYFSYIYSFRVAANKYKLKEPYVFFKSN</sequence>
<evidence type="ECO:0000256" key="1">
    <source>
        <dbReference type="SAM" id="Phobius"/>
    </source>
</evidence>
<keyword evidence="3" id="KW-1185">Reference proteome</keyword>
<gene>
    <name evidence="2" type="ORF">Fadolivirus_1_123</name>
</gene>
<name>A0A7D3R0E2_9VIRU</name>
<feature type="transmembrane region" description="Helical" evidence="1">
    <location>
        <begin position="62"/>
        <end position="81"/>
    </location>
</feature>
<keyword evidence="1" id="KW-1133">Transmembrane helix</keyword>
<feature type="transmembrane region" description="Helical" evidence="1">
    <location>
        <begin position="87"/>
        <end position="108"/>
    </location>
</feature>
<organism evidence="2 3">
    <name type="scientific">Fadolivirus FV1/VV64</name>
    <dbReference type="NCBI Taxonomy" id="3070911"/>
    <lineage>
        <taxon>Viruses</taxon>
        <taxon>Varidnaviria</taxon>
        <taxon>Bamfordvirae</taxon>
        <taxon>Nucleocytoviricota</taxon>
        <taxon>Megaviricetes</taxon>
        <taxon>Imitervirales</taxon>
        <taxon>Mimiviridae</taxon>
        <taxon>Klosneuvirinae</taxon>
        <taxon>Fadolivirus</taxon>
        <taxon>Fadolivirus algeromassiliense</taxon>
    </lineage>
</organism>
<accession>A0A7D3R0E2</accession>
<dbReference type="Proteomes" id="UP001162001">
    <property type="component" value="Segment"/>
</dbReference>
<protein>
    <submittedName>
        <fullName evidence="2">Uncharacterized protein</fullName>
    </submittedName>
</protein>
<dbReference type="EMBL" id="MT418680">
    <property type="protein sequence ID" value="QKF93581.1"/>
    <property type="molecule type" value="Genomic_DNA"/>
</dbReference>
<evidence type="ECO:0000313" key="2">
    <source>
        <dbReference type="EMBL" id="QKF93581.1"/>
    </source>
</evidence>